<name>A0A1H7NR21_HALLR</name>
<evidence type="ECO:0000313" key="2">
    <source>
        <dbReference type="EMBL" id="SEL25467.1"/>
    </source>
</evidence>
<feature type="domain" description="DUF7344" evidence="1">
    <location>
        <begin position="18"/>
        <end position="91"/>
    </location>
</feature>
<evidence type="ECO:0000313" key="3">
    <source>
        <dbReference type="Proteomes" id="UP000183894"/>
    </source>
</evidence>
<dbReference type="InterPro" id="IPR036388">
    <property type="entry name" value="WH-like_DNA-bd_sf"/>
</dbReference>
<dbReference type="AlphaFoldDB" id="A0A1H7NR21"/>
<accession>A0A1H7NR21</accession>
<sequence>MSTIGSAERSPASTDELFDILGDHRRRAIIAELGSQTSPVTLFGLAGTLSQRDPSHRGLVDEELVVTLHHVHLPKLDRAGLVEYDPSLQLVTFETCISDIGESVSDVESELDAVRDALA</sequence>
<reference evidence="2 3" key="1">
    <citation type="submission" date="2016-10" db="EMBL/GenBank/DDBJ databases">
        <authorList>
            <person name="de Groot N.N."/>
        </authorList>
    </citation>
    <scope>NUCLEOTIDE SEQUENCE [LARGE SCALE GENOMIC DNA]</scope>
    <source>
        <strain evidence="2 3">CDM_5</strain>
    </source>
</reference>
<dbReference type="EMBL" id="FOAD01000003">
    <property type="protein sequence ID" value="SEL25467.1"/>
    <property type="molecule type" value="Genomic_DNA"/>
</dbReference>
<dbReference type="RefSeq" id="WP_074793401.1">
    <property type="nucleotide sequence ID" value="NZ_FOAD01000003.1"/>
</dbReference>
<evidence type="ECO:0000259" key="1">
    <source>
        <dbReference type="Pfam" id="PF24035"/>
    </source>
</evidence>
<protein>
    <recommendedName>
        <fullName evidence="1">DUF7344 domain-containing protein</fullName>
    </recommendedName>
</protein>
<dbReference type="Pfam" id="PF24035">
    <property type="entry name" value="DUF7344"/>
    <property type="match status" value="1"/>
</dbReference>
<dbReference type="Proteomes" id="UP000183894">
    <property type="component" value="Unassembled WGS sequence"/>
</dbReference>
<organism evidence="2 3">
    <name type="scientific">Haloferax larsenii</name>
    <dbReference type="NCBI Taxonomy" id="302484"/>
    <lineage>
        <taxon>Archaea</taxon>
        <taxon>Methanobacteriati</taxon>
        <taxon>Methanobacteriota</taxon>
        <taxon>Stenosarchaea group</taxon>
        <taxon>Halobacteria</taxon>
        <taxon>Halobacteriales</taxon>
        <taxon>Haloferacaceae</taxon>
        <taxon>Haloferax</taxon>
    </lineage>
</organism>
<dbReference type="OrthoDB" id="247722at2157"/>
<dbReference type="InterPro" id="IPR055768">
    <property type="entry name" value="DUF7344"/>
</dbReference>
<gene>
    <name evidence="2" type="ORF">SAMN04488691_103394</name>
</gene>
<proteinExistence type="predicted"/>
<dbReference type="Gene3D" id="1.10.10.10">
    <property type="entry name" value="Winged helix-like DNA-binding domain superfamily/Winged helix DNA-binding domain"/>
    <property type="match status" value="1"/>
</dbReference>